<dbReference type="PANTHER" id="PTHR13604">
    <property type="entry name" value="DC12-RELATED"/>
    <property type="match status" value="1"/>
</dbReference>
<dbReference type="Pfam" id="PF02586">
    <property type="entry name" value="SRAP"/>
    <property type="match status" value="1"/>
</dbReference>
<name>A0AAU7K6H6_9SPHI</name>
<evidence type="ECO:0000256" key="7">
    <source>
        <dbReference type="ARBA" id="ARBA00023239"/>
    </source>
</evidence>
<dbReference type="PANTHER" id="PTHR13604:SF0">
    <property type="entry name" value="ABASIC SITE PROCESSING PROTEIN HMCES"/>
    <property type="match status" value="1"/>
</dbReference>
<keyword evidence="2 8" id="KW-0645">Protease</keyword>
<dbReference type="InterPro" id="IPR036590">
    <property type="entry name" value="SRAP-like"/>
</dbReference>
<evidence type="ECO:0000256" key="2">
    <source>
        <dbReference type="ARBA" id="ARBA00022670"/>
    </source>
</evidence>
<dbReference type="EMBL" id="CP157485">
    <property type="protein sequence ID" value="XBO48048.1"/>
    <property type="molecule type" value="Genomic_DNA"/>
</dbReference>
<dbReference type="RefSeq" id="WP_406825438.1">
    <property type="nucleotide sequence ID" value="NZ_CP157485.1"/>
</dbReference>
<proteinExistence type="inferred from homology"/>
<sequence>MCTKAISVNVRALSDKLNVPLIKPKGSKPYAAADDVLPTDLTPVITHSRPREIQFMRWGLIPANALDIKSVTPMFNARAETLDQKITFKNLIMSSRCLILDAGFYERETQGNERVEWKITPVENEFFYKAGLWTTWKDRLSGEITESFTMITCDPGEHSFAKIHDRMPIIMNQAERRLWMNPNATKEQLLALLKPCSEDVYKVMEHQRKPITGKGRQSPPPLFN</sequence>
<comment type="similarity">
    <text evidence="1 8">Belongs to the SOS response-associated peptidase family.</text>
</comment>
<dbReference type="GO" id="GO:0008233">
    <property type="term" value="F:peptidase activity"/>
    <property type="evidence" value="ECO:0007669"/>
    <property type="project" value="UniProtKB-KW"/>
</dbReference>
<evidence type="ECO:0000256" key="4">
    <source>
        <dbReference type="ARBA" id="ARBA00022801"/>
    </source>
</evidence>
<keyword evidence="4 8" id="KW-0378">Hydrolase</keyword>
<accession>A0AAU7K6H6</accession>
<dbReference type="EC" id="3.4.-.-" evidence="8"/>
<dbReference type="InterPro" id="IPR003738">
    <property type="entry name" value="SRAP"/>
</dbReference>
<evidence type="ECO:0000256" key="6">
    <source>
        <dbReference type="ARBA" id="ARBA00023125"/>
    </source>
</evidence>
<keyword evidence="6" id="KW-0238">DNA-binding</keyword>
<organism evidence="9">
    <name type="scientific">Pedobacter sp. KACC 23697</name>
    <dbReference type="NCBI Taxonomy" id="3149230"/>
    <lineage>
        <taxon>Bacteria</taxon>
        <taxon>Pseudomonadati</taxon>
        <taxon>Bacteroidota</taxon>
        <taxon>Sphingobacteriia</taxon>
        <taxon>Sphingobacteriales</taxon>
        <taxon>Sphingobacteriaceae</taxon>
        <taxon>Pedobacter</taxon>
    </lineage>
</organism>
<keyword evidence="3" id="KW-0227">DNA damage</keyword>
<keyword evidence="5" id="KW-0190">Covalent protein-DNA linkage</keyword>
<gene>
    <name evidence="9" type="ORF">ABEG20_00345</name>
</gene>
<dbReference type="SUPFAM" id="SSF143081">
    <property type="entry name" value="BB1717-like"/>
    <property type="match status" value="1"/>
</dbReference>
<dbReference type="GO" id="GO:0006508">
    <property type="term" value="P:proteolysis"/>
    <property type="evidence" value="ECO:0007669"/>
    <property type="project" value="UniProtKB-KW"/>
</dbReference>
<evidence type="ECO:0000256" key="5">
    <source>
        <dbReference type="ARBA" id="ARBA00023124"/>
    </source>
</evidence>
<dbReference type="GO" id="GO:0003697">
    <property type="term" value="F:single-stranded DNA binding"/>
    <property type="evidence" value="ECO:0007669"/>
    <property type="project" value="InterPro"/>
</dbReference>
<dbReference type="GO" id="GO:0016829">
    <property type="term" value="F:lyase activity"/>
    <property type="evidence" value="ECO:0007669"/>
    <property type="project" value="UniProtKB-KW"/>
</dbReference>
<evidence type="ECO:0000256" key="1">
    <source>
        <dbReference type="ARBA" id="ARBA00008136"/>
    </source>
</evidence>
<dbReference type="GO" id="GO:0106300">
    <property type="term" value="P:protein-DNA covalent cross-linking repair"/>
    <property type="evidence" value="ECO:0007669"/>
    <property type="project" value="InterPro"/>
</dbReference>
<evidence type="ECO:0000256" key="3">
    <source>
        <dbReference type="ARBA" id="ARBA00022763"/>
    </source>
</evidence>
<dbReference type="AlphaFoldDB" id="A0AAU7K6H6"/>
<dbReference type="Gene3D" id="3.90.1680.10">
    <property type="entry name" value="SOS response associated peptidase-like"/>
    <property type="match status" value="1"/>
</dbReference>
<evidence type="ECO:0000313" key="9">
    <source>
        <dbReference type="EMBL" id="XBO48048.1"/>
    </source>
</evidence>
<keyword evidence="7" id="KW-0456">Lyase</keyword>
<protein>
    <recommendedName>
        <fullName evidence="8">Abasic site processing protein</fullName>
        <ecNumber evidence="8">3.4.-.-</ecNumber>
    </recommendedName>
</protein>
<evidence type="ECO:0000256" key="8">
    <source>
        <dbReference type="RuleBase" id="RU364100"/>
    </source>
</evidence>
<reference evidence="9" key="1">
    <citation type="submission" date="2024-05" db="EMBL/GenBank/DDBJ databases">
        <authorList>
            <person name="Kim S."/>
            <person name="Heo J."/>
            <person name="Choi H."/>
            <person name="Choi Y."/>
            <person name="Kwon S.-W."/>
            <person name="Kim Y."/>
        </authorList>
    </citation>
    <scope>NUCLEOTIDE SEQUENCE</scope>
    <source>
        <strain evidence="9">KACC 23697</strain>
    </source>
</reference>